<dbReference type="InterPro" id="IPR025645">
    <property type="entry name" value="DUF4349"/>
</dbReference>
<evidence type="ECO:0000259" key="4">
    <source>
        <dbReference type="Pfam" id="PF14257"/>
    </source>
</evidence>
<organism evidence="5 6">
    <name type="scientific">Tannerella forsythia</name>
    <name type="common">Bacteroides forsythus</name>
    <dbReference type="NCBI Taxonomy" id="28112"/>
    <lineage>
        <taxon>Bacteria</taxon>
        <taxon>Pseudomonadati</taxon>
        <taxon>Bacteroidota</taxon>
        <taxon>Bacteroidia</taxon>
        <taxon>Bacteroidales</taxon>
        <taxon>Tannerellaceae</taxon>
        <taxon>Tannerella</taxon>
    </lineage>
</organism>
<gene>
    <name evidence="5" type="ORF">EII40_12285</name>
</gene>
<evidence type="ECO:0000256" key="3">
    <source>
        <dbReference type="SAM" id="SignalP"/>
    </source>
</evidence>
<dbReference type="OrthoDB" id="5381491at2"/>
<evidence type="ECO:0000256" key="2">
    <source>
        <dbReference type="SAM" id="Phobius"/>
    </source>
</evidence>
<keyword evidence="2" id="KW-0812">Transmembrane</keyword>
<evidence type="ECO:0000313" key="6">
    <source>
        <dbReference type="Proteomes" id="UP000278609"/>
    </source>
</evidence>
<dbReference type="PROSITE" id="PS51257">
    <property type="entry name" value="PROKAR_LIPOPROTEIN"/>
    <property type="match status" value="1"/>
</dbReference>
<dbReference type="RefSeq" id="WP_124752513.1">
    <property type="nucleotide sequence ID" value="NZ_RQYS01000068.1"/>
</dbReference>
<sequence length="281" mass="32031">MKAGIRIFFVLLGGILWSACGQSGGNAEAYERVALSEEMATDEVSSTVTNKTADFVAPVSYERKLTKTGVLRFETSDAKKTHAAIQQAVTETKGYVSNDNRNEYHDRVSYTVIVRVPAENFDTLLGKISSGADKIVYKHIEVLDVTQEYIDLDTRIKTKKELENRYQELLKRAHTVEEILKIEKQIGVLRSDIESAEGRLRYLTHQIALSTLTVEFYEMSSVIATGFGYELKEAFRNGWNYLSRLILVVVNLWAILLFIIVIWVLVVKLRKWRKRTSKNNV</sequence>
<feature type="domain" description="DUF4349" evidence="4">
    <location>
        <begin position="63"/>
        <end position="266"/>
    </location>
</feature>
<evidence type="ECO:0000256" key="1">
    <source>
        <dbReference type="SAM" id="Coils"/>
    </source>
</evidence>
<dbReference type="Pfam" id="PF14257">
    <property type="entry name" value="DUF4349"/>
    <property type="match status" value="1"/>
</dbReference>
<protein>
    <submittedName>
        <fullName evidence="5">DUF4349 domain-containing protein</fullName>
    </submittedName>
</protein>
<dbReference type="Proteomes" id="UP000278609">
    <property type="component" value="Unassembled WGS sequence"/>
</dbReference>
<dbReference type="AlphaFoldDB" id="A0A3P1XGZ0"/>
<reference evidence="5 6" key="1">
    <citation type="submission" date="2018-11" db="EMBL/GenBank/DDBJ databases">
        <title>Genomes From Bacteria Associated with the Canine Oral Cavity: a Test Case for Automated Genome-Based Taxonomic Assignment.</title>
        <authorList>
            <person name="Coil D.A."/>
            <person name="Jospin G."/>
            <person name="Darling A.E."/>
            <person name="Wallis C."/>
            <person name="Davis I.J."/>
            <person name="Harris S."/>
            <person name="Eisen J.A."/>
            <person name="Holcombe L.J."/>
            <person name="O'Flynn C."/>
        </authorList>
    </citation>
    <scope>NUCLEOTIDE SEQUENCE [LARGE SCALE GENOMIC DNA]</scope>
    <source>
        <strain evidence="5 6">OH2617_COT-023</strain>
    </source>
</reference>
<keyword evidence="1" id="KW-0175">Coiled coil</keyword>
<comment type="caution">
    <text evidence="5">The sequence shown here is derived from an EMBL/GenBank/DDBJ whole genome shotgun (WGS) entry which is preliminary data.</text>
</comment>
<dbReference type="EMBL" id="RQYS01000068">
    <property type="protein sequence ID" value="RRD58064.1"/>
    <property type="molecule type" value="Genomic_DNA"/>
</dbReference>
<keyword evidence="2" id="KW-0472">Membrane</keyword>
<keyword evidence="2" id="KW-1133">Transmembrane helix</keyword>
<proteinExistence type="predicted"/>
<evidence type="ECO:0000313" key="5">
    <source>
        <dbReference type="EMBL" id="RRD58064.1"/>
    </source>
</evidence>
<name>A0A3P1XGZ0_TANFO</name>
<keyword evidence="3" id="KW-0732">Signal</keyword>
<feature type="transmembrane region" description="Helical" evidence="2">
    <location>
        <begin position="245"/>
        <end position="267"/>
    </location>
</feature>
<feature type="coiled-coil region" evidence="1">
    <location>
        <begin position="152"/>
        <end position="179"/>
    </location>
</feature>
<feature type="signal peptide" evidence="3">
    <location>
        <begin position="1"/>
        <end position="18"/>
    </location>
</feature>
<feature type="chain" id="PRO_5018144830" evidence="3">
    <location>
        <begin position="19"/>
        <end position="281"/>
    </location>
</feature>
<accession>A0A3P1XGZ0</accession>